<dbReference type="STRING" id="1330021.A0A367LFC4"/>
<reference evidence="2 3" key="1">
    <citation type="journal article" date="2015" name="BMC Genomics">
        <title>Insights from the genome of Ophiocordyceps polyrhachis-furcata to pathogenicity and host specificity in insect fungi.</title>
        <authorList>
            <person name="Wichadakul D."/>
            <person name="Kobmoo N."/>
            <person name="Ingsriswang S."/>
            <person name="Tangphatsornruang S."/>
            <person name="Chantasingh D."/>
            <person name="Luangsa-ard J.J."/>
            <person name="Eurwilaichitr L."/>
        </authorList>
    </citation>
    <scope>NUCLEOTIDE SEQUENCE [LARGE SCALE GENOMIC DNA]</scope>
    <source>
        <strain evidence="2 3">BCC 54312</strain>
    </source>
</reference>
<evidence type="ECO:0000313" key="2">
    <source>
        <dbReference type="EMBL" id="RCI12942.1"/>
    </source>
</evidence>
<feature type="domain" description="Amidase" evidence="1">
    <location>
        <begin position="2"/>
        <end position="458"/>
    </location>
</feature>
<name>A0A367LFC4_9HYPO</name>
<dbReference type="InterPro" id="IPR023631">
    <property type="entry name" value="Amidase_dom"/>
</dbReference>
<gene>
    <name evidence="2" type="ORF">L249_1327</name>
</gene>
<dbReference type="Pfam" id="PF01425">
    <property type="entry name" value="Amidase"/>
    <property type="match status" value="1"/>
</dbReference>
<sequence>MYIDRNDQVKNTFHAISEINPDALNIAHRLDAERAGDEGALYGLPILLKDTIATKDKMNNTAGSYVLIGATVKQDSFIAAKLRKAGAILLGKTAMSQWNAYRASSNSHGWSSVAGQVVGAYHENQEPAGSSSGSAVAVDLGLAAAAIGVDATGSILYPASSNNVVGLRPTVGLTSRHLTIPFSERFDTVGPLARTVEDAAFVLQAIAGRDVDDAFTSAIPDNVPDYVQACHQWPLKGSRIGVPWNFVNLVARSQPDLQPEIKAFNETIEKLKRAGATVVVTEFAMAQQMKSFRNLVLALDFPFNLQSYLEKLEANPNHVRSLRRLRDWTVFNRKLEDYPNRSVDFWDATLHATETLRYNNTRETDVYDQGLKQIEDIANNGGVKTAMEKHGLKAVIMPTSMTYYCVPFDGSPAITVPMGAYPSDAPVVMNDRKEMVKSGPGVPFGISFVGTRFSEPQLIGLACAYEQLTGVRRKLARKLQPPTKSLSDAKC</sequence>
<dbReference type="InterPro" id="IPR036928">
    <property type="entry name" value="AS_sf"/>
</dbReference>
<protein>
    <recommendedName>
        <fullName evidence="1">Amidase domain-containing protein</fullName>
    </recommendedName>
</protein>
<dbReference type="Gene3D" id="3.90.1300.10">
    <property type="entry name" value="Amidase signature (AS) domain"/>
    <property type="match status" value="1"/>
</dbReference>
<dbReference type="AlphaFoldDB" id="A0A367LFC4"/>
<dbReference type="EMBL" id="LKCN02000007">
    <property type="protein sequence ID" value="RCI12942.1"/>
    <property type="molecule type" value="Genomic_DNA"/>
</dbReference>
<evidence type="ECO:0000313" key="3">
    <source>
        <dbReference type="Proteomes" id="UP000253664"/>
    </source>
</evidence>
<dbReference type="Proteomes" id="UP000253664">
    <property type="component" value="Unassembled WGS sequence"/>
</dbReference>
<organism evidence="2 3">
    <name type="scientific">Ophiocordyceps polyrhachis-furcata BCC 54312</name>
    <dbReference type="NCBI Taxonomy" id="1330021"/>
    <lineage>
        <taxon>Eukaryota</taxon>
        <taxon>Fungi</taxon>
        <taxon>Dikarya</taxon>
        <taxon>Ascomycota</taxon>
        <taxon>Pezizomycotina</taxon>
        <taxon>Sordariomycetes</taxon>
        <taxon>Hypocreomycetidae</taxon>
        <taxon>Hypocreales</taxon>
        <taxon>Ophiocordycipitaceae</taxon>
        <taxon>Ophiocordyceps</taxon>
    </lineage>
</organism>
<dbReference type="PANTHER" id="PTHR42678:SF34">
    <property type="entry name" value="OS04G0183300 PROTEIN"/>
    <property type="match status" value="1"/>
</dbReference>
<dbReference type="PANTHER" id="PTHR42678">
    <property type="entry name" value="AMIDASE"/>
    <property type="match status" value="1"/>
</dbReference>
<proteinExistence type="predicted"/>
<evidence type="ECO:0000259" key="1">
    <source>
        <dbReference type="Pfam" id="PF01425"/>
    </source>
</evidence>
<dbReference type="OrthoDB" id="566138at2759"/>
<keyword evidence="3" id="KW-1185">Reference proteome</keyword>
<dbReference type="SUPFAM" id="SSF75304">
    <property type="entry name" value="Amidase signature (AS) enzymes"/>
    <property type="match status" value="1"/>
</dbReference>
<comment type="caution">
    <text evidence="2">The sequence shown here is derived from an EMBL/GenBank/DDBJ whole genome shotgun (WGS) entry which is preliminary data.</text>
</comment>
<accession>A0A367LFC4</accession>